<dbReference type="Gene3D" id="1.10.10.60">
    <property type="entry name" value="Homeodomain-like"/>
    <property type="match status" value="2"/>
</dbReference>
<sequence length="151" mass="16556">MLLGRREDQHRLAEQRQVTVPLPAGGVTWSPPRLTGSRDVAERARRFLAESYRTDIGAAELAAAAGGSRFAVYRAFLSAYGMAPSDYQRQLRMREAKRLLAGGRTVAETAAGVGFADQSHLTRWFVRCFGITPGRYRAAVIPAKAKSPTFS</sequence>
<keyword evidence="6" id="KW-1185">Reference proteome</keyword>
<dbReference type="PANTHER" id="PTHR46796:SF2">
    <property type="entry name" value="TRANSCRIPTIONAL REGULATORY PROTEIN"/>
    <property type="match status" value="1"/>
</dbReference>
<keyword evidence="3" id="KW-0804">Transcription</keyword>
<evidence type="ECO:0000259" key="4">
    <source>
        <dbReference type="PROSITE" id="PS01124"/>
    </source>
</evidence>
<dbReference type="InterPro" id="IPR009057">
    <property type="entry name" value="Homeodomain-like_sf"/>
</dbReference>
<organism evidence="5 6">
    <name type="scientific">Microtetraspora glauca</name>
    <dbReference type="NCBI Taxonomy" id="1996"/>
    <lineage>
        <taxon>Bacteria</taxon>
        <taxon>Bacillati</taxon>
        <taxon>Actinomycetota</taxon>
        <taxon>Actinomycetes</taxon>
        <taxon>Streptosporangiales</taxon>
        <taxon>Streptosporangiaceae</taxon>
        <taxon>Microtetraspora</taxon>
    </lineage>
</organism>
<dbReference type="Pfam" id="PF12833">
    <property type="entry name" value="HTH_18"/>
    <property type="match status" value="1"/>
</dbReference>
<dbReference type="InterPro" id="IPR018060">
    <property type="entry name" value="HTH_AraC"/>
</dbReference>
<evidence type="ECO:0000256" key="1">
    <source>
        <dbReference type="ARBA" id="ARBA00023015"/>
    </source>
</evidence>
<dbReference type="Proteomes" id="UP001551675">
    <property type="component" value="Unassembled WGS sequence"/>
</dbReference>
<proteinExistence type="predicted"/>
<evidence type="ECO:0000313" key="5">
    <source>
        <dbReference type="EMBL" id="MEV0970951.1"/>
    </source>
</evidence>
<protein>
    <submittedName>
        <fullName evidence="5">AraC family transcriptional regulator</fullName>
    </submittedName>
</protein>
<dbReference type="PROSITE" id="PS00041">
    <property type="entry name" value="HTH_ARAC_FAMILY_1"/>
    <property type="match status" value="1"/>
</dbReference>
<feature type="domain" description="HTH araC/xylS-type" evidence="4">
    <location>
        <begin position="42"/>
        <end position="139"/>
    </location>
</feature>
<dbReference type="InterPro" id="IPR018062">
    <property type="entry name" value="HTH_AraC-typ_CS"/>
</dbReference>
<dbReference type="SMART" id="SM00342">
    <property type="entry name" value="HTH_ARAC"/>
    <property type="match status" value="1"/>
</dbReference>
<comment type="caution">
    <text evidence="5">The sequence shown here is derived from an EMBL/GenBank/DDBJ whole genome shotgun (WGS) entry which is preliminary data.</text>
</comment>
<name>A0ABV3GHP1_MICGL</name>
<evidence type="ECO:0000313" key="6">
    <source>
        <dbReference type="Proteomes" id="UP001551675"/>
    </source>
</evidence>
<gene>
    <name evidence="5" type="ORF">AB0I59_20170</name>
</gene>
<reference evidence="5 6" key="1">
    <citation type="submission" date="2024-06" db="EMBL/GenBank/DDBJ databases">
        <title>The Natural Products Discovery Center: Release of the First 8490 Sequenced Strains for Exploring Actinobacteria Biosynthetic Diversity.</title>
        <authorList>
            <person name="Kalkreuter E."/>
            <person name="Kautsar S.A."/>
            <person name="Yang D."/>
            <person name="Bader C.D."/>
            <person name="Teijaro C.N."/>
            <person name="Fluegel L."/>
            <person name="Davis C.M."/>
            <person name="Simpson J.R."/>
            <person name="Lauterbach L."/>
            <person name="Steele A.D."/>
            <person name="Gui C."/>
            <person name="Meng S."/>
            <person name="Li G."/>
            <person name="Viehrig K."/>
            <person name="Ye F."/>
            <person name="Su P."/>
            <person name="Kiefer A.F."/>
            <person name="Nichols A."/>
            <person name="Cepeda A.J."/>
            <person name="Yan W."/>
            <person name="Fan B."/>
            <person name="Jiang Y."/>
            <person name="Adhikari A."/>
            <person name="Zheng C.-J."/>
            <person name="Schuster L."/>
            <person name="Cowan T.M."/>
            <person name="Smanski M.J."/>
            <person name="Chevrette M.G."/>
            <person name="De Carvalho L.P.S."/>
            <person name="Shen B."/>
        </authorList>
    </citation>
    <scope>NUCLEOTIDE SEQUENCE [LARGE SCALE GENOMIC DNA]</scope>
    <source>
        <strain evidence="5 6">NPDC050100</strain>
    </source>
</reference>
<keyword evidence="1" id="KW-0805">Transcription regulation</keyword>
<dbReference type="SUPFAM" id="SSF46689">
    <property type="entry name" value="Homeodomain-like"/>
    <property type="match status" value="2"/>
</dbReference>
<keyword evidence="2" id="KW-0238">DNA-binding</keyword>
<accession>A0ABV3GHP1</accession>
<dbReference type="PROSITE" id="PS01124">
    <property type="entry name" value="HTH_ARAC_FAMILY_2"/>
    <property type="match status" value="1"/>
</dbReference>
<dbReference type="EMBL" id="JBFALK010000010">
    <property type="protein sequence ID" value="MEV0970951.1"/>
    <property type="molecule type" value="Genomic_DNA"/>
</dbReference>
<dbReference type="RefSeq" id="WP_358134750.1">
    <property type="nucleotide sequence ID" value="NZ_JBFALK010000010.1"/>
</dbReference>
<dbReference type="InterPro" id="IPR050204">
    <property type="entry name" value="AraC_XylS_family_regulators"/>
</dbReference>
<evidence type="ECO:0000256" key="3">
    <source>
        <dbReference type="ARBA" id="ARBA00023163"/>
    </source>
</evidence>
<dbReference type="PANTHER" id="PTHR46796">
    <property type="entry name" value="HTH-TYPE TRANSCRIPTIONAL ACTIVATOR RHAS-RELATED"/>
    <property type="match status" value="1"/>
</dbReference>
<evidence type="ECO:0000256" key="2">
    <source>
        <dbReference type="ARBA" id="ARBA00023125"/>
    </source>
</evidence>